<evidence type="ECO:0000256" key="5">
    <source>
        <dbReference type="SAM" id="Phobius"/>
    </source>
</evidence>
<feature type="domain" description="MARVEL" evidence="6">
    <location>
        <begin position="10"/>
        <end position="143"/>
    </location>
</feature>
<evidence type="ECO:0000259" key="6">
    <source>
        <dbReference type="Pfam" id="PF01284"/>
    </source>
</evidence>
<dbReference type="GO" id="GO:0016020">
    <property type="term" value="C:membrane"/>
    <property type="evidence" value="ECO:0007669"/>
    <property type="project" value="UniProtKB-SubCell"/>
</dbReference>
<dbReference type="EMBL" id="SEOQ01000288">
    <property type="protein sequence ID" value="TFY65994.1"/>
    <property type="molecule type" value="Genomic_DNA"/>
</dbReference>
<feature type="transmembrane region" description="Helical" evidence="5">
    <location>
        <begin position="87"/>
        <end position="109"/>
    </location>
</feature>
<evidence type="ECO:0000256" key="4">
    <source>
        <dbReference type="ARBA" id="ARBA00023136"/>
    </source>
</evidence>
<sequence length="166" mass="18825">MAFDNHVRRGHPITFSLIIIFAIIELALSAWLTSRFNDHHNYLSTAVRDRVRFLLFCSVWTLIFTPFFMALFFAAPGSWLASLAAHGIFLFMTWVFWLSGAAAITAAYNGRLDCSQHFVYCGQQNALEAFAWIEWVLLTFVFFIVLFMGVGAVRRGDGYRGPLIAA</sequence>
<dbReference type="InterPro" id="IPR008253">
    <property type="entry name" value="Marvel"/>
</dbReference>
<dbReference type="AlphaFoldDB" id="A0A4Y9YU93"/>
<evidence type="ECO:0000313" key="7">
    <source>
        <dbReference type="EMBL" id="TFY65994.1"/>
    </source>
</evidence>
<name>A0A4Y9YU93_9AGAM</name>
<comment type="subcellular location">
    <subcellularLocation>
        <location evidence="1">Membrane</location>
        <topology evidence="1">Multi-pass membrane protein</topology>
    </subcellularLocation>
</comment>
<reference evidence="7 8" key="1">
    <citation type="submission" date="2019-02" db="EMBL/GenBank/DDBJ databases">
        <title>Genome sequencing of the rare red list fungi Dentipellis fragilis.</title>
        <authorList>
            <person name="Buettner E."/>
            <person name="Kellner H."/>
        </authorList>
    </citation>
    <scope>NUCLEOTIDE SEQUENCE [LARGE SCALE GENOMIC DNA]</scope>
    <source>
        <strain evidence="7 8">DSM 105465</strain>
    </source>
</reference>
<keyword evidence="4 5" id="KW-0472">Membrane</keyword>
<feature type="transmembrane region" description="Helical" evidence="5">
    <location>
        <begin position="129"/>
        <end position="153"/>
    </location>
</feature>
<evidence type="ECO:0000256" key="1">
    <source>
        <dbReference type="ARBA" id="ARBA00004141"/>
    </source>
</evidence>
<feature type="transmembrane region" description="Helical" evidence="5">
    <location>
        <begin position="53"/>
        <end position="75"/>
    </location>
</feature>
<keyword evidence="2 5" id="KW-0812">Transmembrane</keyword>
<accession>A0A4Y9YU93</accession>
<evidence type="ECO:0000256" key="2">
    <source>
        <dbReference type="ARBA" id="ARBA00022692"/>
    </source>
</evidence>
<dbReference type="STRING" id="205917.A0A4Y9YU93"/>
<gene>
    <name evidence="7" type="ORF">EVG20_g5100</name>
</gene>
<proteinExistence type="predicted"/>
<keyword evidence="8" id="KW-1185">Reference proteome</keyword>
<organism evidence="7 8">
    <name type="scientific">Dentipellis fragilis</name>
    <dbReference type="NCBI Taxonomy" id="205917"/>
    <lineage>
        <taxon>Eukaryota</taxon>
        <taxon>Fungi</taxon>
        <taxon>Dikarya</taxon>
        <taxon>Basidiomycota</taxon>
        <taxon>Agaricomycotina</taxon>
        <taxon>Agaricomycetes</taxon>
        <taxon>Russulales</taxon>
        <taxon>Hericiaceae</taxon>
        <taxon>Dentipellis</taxon>
    </lineage>
</organism>
<dbReference type="Pfam" id="PF01284">
    <property type="entry name" value="MARVEL"/>
    <property type="match status" value="1"/>
</dbReference>
<protein>
    <recommendedName>
        <fullName evidence="6">MARVEL domain-containing protein</fullName>
    </recommendedName>
</protein>
<evidence type="ECO:0000313" key="8">
    <source>
        <dbReference type="Proteomes" id="UP000298327"/>
    </source>
</evidence>
<comment type="caution">
    <text evidence="7">The sequence shown here is derived from an EMBL/GenBank/DDBJ whole genome shotgun (WGS) entry which is preliminary data.</text>
</comment>
<dbReference type="Proteomes" id="UP000298327">
    <property type="component" value="Unassembled WGS sequence"/>
</dbReference>
<evidence type="ECO:0000256" key="3">
    <source>
        <dbReference type="ARBA" id="ARBA00022989"/>
    </source>
</evidence>
<dbReference type="OrthoDB" id="2117453at2759"/>
<feature type="transmembrane region" description="Helical" evidence="5">
    <location>
        <begin position="12"/>
        <end position="33"/>
    </location>
</feature>
<keyword evidence="3 5" id="KW-1133">Transmembrane helix</keyword>